<name>A0A3D9CV70_9FLAO</name>
<dbReference type="OrthoDB" id="768050at2"/>
<organism evidence="1 2">
    <name type="scientific">Chryseobacterium flavum</name>
    <dbReference type="NCBI Taxonomy" id="415851"/>
    <lineage>
        <taxon>Bacteria</taxon>
        <taxon>Pseudomonadati</taxon>
        <taxon>Bacteroidota</taxon>
        <taxon>Flavobacteriia</taxon>
        <taxon>Flavobacteriales</taxon>
        <taxon>Weeksellaceae</taxon>
        <taxon>Chryseobacterium group</taxon>
        <taxon>Chryseobacterium</taxon>
    </lineage>
</organism>
<proteinExistence type="predicted"/>
<dbReference type="RefSeq" id="WP_115956549.1">
    <property type="nucleotide sequence ID" value="NZ_CBCRVL010000002.1"/>
</dbReference>
<reference evidence="1 2" key="1">
    <citation type="journal article" date="2007" name="Int. J. Syst. Evol. Microbiol.">
        <title>Chryseobacterium flavum sp. nov., isolated from polluted soil.</title>
        <authorList>
            <person name="Zhou Y."/>
            <person name="Dong J."/>
            <person name="Wang X."/>
            <person name="Huang X."/>
            <person name="Zhang K.Y."/>
            <person name="Zhang Y.Q."/>
            <person name="Guo Y.F."/>
            <person name="Lai R."/>
            <person name="Li W.J."/>
        </authorList>
    </citation>
    <scope>NUCLEOTIDE SEQUENCE [LARGE SCALE GENOMIC DNA]</scope>
    <source>
        <strain evidence="1 2">KCTC 12877</strain>
    </source>
</reference>
<dbReference type="AlphaFoldDB" id="A0A3D9CV70"/>
<dbReference type="EMBL" id="QNUE01000001">
    <property type="protein sequence ID" value="REC69591.1"/>
    <property type="molecule type" value="Genomic_DNA"/>
</dbReference>
<gene>
    <name evidence="1" type="ORF">DRF59_01655</name>
</gene>
<comment type="caution">
    <text evidence="1">The sequence shown here is derived from an EMBL/GenBank/DDBJ whole genome shotgun (WGS) entry which is preliminary data.</text>
</comment>
<protein>
    <submittedName>
        <fullName evidence="1">Uncharacterized protein</fullName>
    </submittedName>
</protein>
<keyword evidence="2" id="KW-1185">Reference proteome</keyword>
<dbReference type="Proteomes" id="UP000256769">
    <property type="component" value="Unassembled WGS sequence"/>
</dbReference>
<sequence length="201" mass="23260">MKAIIAFSVIFSSLLYCQIKVPDDYKKIPDILDTTDYLYPFIVPDKDYAYWRVLSNDMDYEKAVIYESQAPDFMTINEPVPERGFFQRCIGNNCFSYILACKNDRSVYFSNEQQLRDFIGTVDNLPEAILLAKTYGYSVDTSTLFTGAYKIEENHILMYLMQSKGCPVVKESFWVKINRKSGKLEARKNGIYARDENCSPL</sequence>
<evidence type="ECO:0000313" key="2">
    <source>
        <dbReference type="Proteomes" id="UP000256769"/>
    </source>
</evidence>
<evidence type="ECO:0000313" key="1">
    <source>
        <dbReference type="EMBL" id="REC69591.1"/>
    </source>
</evidence>
<accession>A0A3D9CV70</accession>